<dbReference type="EMBL" id="BDCX01000017">
    <property type="protein sequence ID" value="GAT70529.1"/>
    <property type="molecule type" value="Genomic_DNA"/>
</dbReference>
<gene>
    <name evidence="2" type="ORF">PS9374_06215</name>
</gene>
<feature type="compositionally biased region" description="Basic residues" evidence="1">
    <location>
        <begin position="1"/>
        <end position="11"/>
    </location>
</feature>
<keyword evidence="3" id="KW-1185">Reference proteome</keyword>
<evidence type="ECO:0000313" key="2">
    <source>
        <dbReference type="EMBL" id="GAT70529.1"/>
    </source>
</evidence>
<accession>A0A161LXX5</accession>
<comment type="caution">
    <text evidence="2">The sequence shown here is derived from an EMBL/GenBank/DDBJ whole genome shotgun (WGS) entry which is preliminary data.</text>
</comment>
<protein>
    <submittedName>
        <fullName evidence="2">Uncharacterized protein</fullName>
    </submittedName>
</protein>
<sequence length="86" mass="9099">MRSGGRPRRAAVRTAGPPGRWTAVRTPGPFGVRVPVRIGPFSARAAVRVAGPSGGWTAVRVAGRRRGRPVRREVLAHRLGGLGRDG</sequence>
<evidence type="ECO:0000313" key="3">
    <source>
        <dbReference type="Proteomes" id="UP000077701"/>
    </source>
</evidence>
<reference evidence="2 3" key="1">
    <citation type="journal article" date="2016" name="Genome Announc.">
        <title>Draft Genome Sequence of Planomonospora sphaerica JCM9374, a Rare Actinomycete.</title>
        <authorList>
            <person name="Dohra H."/>
            <person name="Suzuki T."/>
            <person name="Inoue Y."/>
            <person name="Kodani S."/>
        </authorList>
    </citation>
    <scope>NUCLEOTIDE SEQUENCE [LARGE SCALE GENOMIC DNA]</scope>
    <source>
        <strain evidence="2 3">JCM 9374</strain>
    </source>
</reference>
<dbReference type="Proteomes" id="UP000077701">
    <property type="component" value="Unassembled WGS sequence"/>
</dbReference>
<feature type="region of interest" description="Disordered" evidence="1">
    <location>
        <begin position="1"/>
        <end position="26"/>
    </location>
</feature>
<name>A0A161LXX5_9ACTN</name>
<proteinExistence type="predicted"/>
<dbReference type="AlphaFoldDB" id="A0A161LXX5"/>
<reference evidence="3" key="2">
    <citation type="submission" date="2016-04" db="EMBL/GenBank/DDBJ databases">
        <title>Planomonospora sphaerica JCM9374 whole genome shotgun sequence.</title>
        <authorList>
            <person name="Suzuki T."/>
            <person name="Dohra H."/>
            <person name="Kodani S."/>
        </authorList>
    </citation>
    <scope>NUCLEOTIDE SEQUENCE [LARGE SCALE GENOMIC DNA]</scope>
    <source>
        <strain evidence="3">JCM 9374</strain>
    </source>
</reference>
<evidence type="ECO:0000256" key="1">
    <source>
        <dbReference type="SAM" id="MobiDB-lite"/>
    </source>
</evidence>
<organism evidence="2 3">
    <name type="scientific">Planomonospora sphaerica</name>
    <dbReference type="NCBI Taxonomy" id="161355"/>
    <lineage>
        <taxon>Bacteria</taxon>
        <taxon>Bacillati</taxon>
        <taxon>Actinomycetota</taxon>
        <taxon>Actinomycetes</taxon>
        <taxon>Streptosporangiales</taxon>
        <taxon>Streptosporangiaceae</taxon>
        <taxon>Planomonospora</taxon>
    </lineage>
</organism>